<accession>A0A4U6R0L0</accession>
<keyword evidence="1" id="KW-0175">Coiled coil</keyword>
<feature type="coiled-coil region" evidence="1">
    <location>
        <begin position="5"/>
        <end position="49"/>
    </location>
</feature>
<dbReference type="AlphaFoldDB" id="A0A4U6R0L0"/>
<evidence type="ECO:0000313" key="2">
    <source>
        <dbReference type="EMBL" id="TKV66933.1"/>
    </source>
</evidence>
<organism evidence="2 3">
    <name type="scientific">Marinobacter panjinensis</name>
    <dbReference type="NCBI Taxonomy" id="2576384"/>
    <lineage>
        <taxon>Bacteria</taxon>
        <taxon>Pseudomonadati</taxon>
        <taxon>Pseudomonadota</taxon>
        <taxon>Gammaproteobacteria</taxon>
        <taxon>Pseudomonadales</taxon>
        <taxon>Marinobacteraceae</taxon>
        <taxon>Marinobacter</taxon>
    </lineage>
</organism>
<keyword evidence="3" id="KW-1185">Reference proteome</keyword>
<dbReference type="Gene3D" id="6.10.280.50">
    <property type="match status" value="1"/>
</dbReference>
<dbReference type="InterPro" id="IPR007420">
    <property type="entry name" value="DUF465"/>
</dbReference>
<dbReference type="InterPro" id="IPR038444">
    <property type="entry name" value="DUF465_sf"/>
</dbReference>
<gene>
    <name evidence="2" type="ORF">FDP08_01935</name>
</gene>
<proteinExistence type="predicted"/>
<protein>
    <submittedName>
        <fullName evidence="2">DUF465 domain-containing protein</fullName>
    </submittedName>
</protein>
<evidence type="ECO:0000313" key="3">
    <source>
        <dbReference type="Proteomes" id="UP000308488"/>
    </source>
</evidence>
<name>A0A4U6R0L0_9GAMM</name>
<dbReference type="Proteomes" id="UP000308488">
    <property type="component" value="Unassembled WGS sequence"/>
</dbReference>
<dbReference type="Pfam" id="PF04325">
    <property type="entry name" value="DUF465"/>
    <property type="match status" value="1"/>
</dbReference>
<reference evidence="2 3" key="1">
    <citation type="submission" date="2019-05" db="EMBL/GenBank/DDBJ databases">
        <title>Marinobacter panjinensis sp. nov., a moderately halophilic bacterium isolated from sea tidal flat environment.</title>
        <authorList>
            <person name="Yang W."/>
            <person name="An M."/>
            <person name="He W."/>
            <person name="Luo X."/>
            <person name="Zhu L."/>
            <person name="Chen G."/>
            <person name="Zhang Y."/>
            <person name="Wang Y."/>
        </authorList>
    </citation>
    <scope>NUCLEOTIDE SEQUENCE [LARGE SCALE GENOMIC DNA]</scope>
    <source>
        <strain evidence="2 3">PJ-16</strain>
    </source>
</reference>
<comment type="caution">
    <text evidence="2">The sequence shown here is derived from an EMBL/GenBank/DDBJ whole genome shotgun (WGS) entry which is preliminary data.</text>
</comment>
<sequence length="84" mass="10004">MGISNHELHNEFPQFRELIDELKENDLTFKEHFRHYAELDQEIEGLERRDAPIGDDKLHRMKQKRLQLKDDLYKTLVNKSNGAG</sequence>
<dbReference type="EMBL" id="SZYH01000001">
    <property type="protein sequence ID" value="TKV66933.1"/>
    <property type="molecule type" value="Genomic_DNA"/>
</dbReference>
<evidence type="ECO:0000256" key="1">
    <source>
        <dbReference type="SAM" id="Coils"/>
    </source>
</evidence>
<dbReference type="OrthoDB" id="1263265at2"/>
<dbReference type="RefSeq" id="WP_137434355.1">
    <property type="nucleotide sequence ID" value="NZ_JANRHC010000004.1"/>
</dbReference>